<evidence type="ECO:0000313" key="1">
    <source>
        <dbReference type="EMBL" id="KTD73771.1"/>
    </source>
</evidence>
<dbReference type="Proteomes" id="UP000054693">
    <property type="component" value="Unassembled WGS sequence"/>
</dbReference>
<keyword evidence="2" id="KW-1185">Reference proteome</keyword>
<proteinExistence type="predicted"/>
<name>A0A0W0ZXA4_9GAMM</name>
<dbReference type="PATRIC" id="fig|40335.7.peg.1717"/>
<protein>
    <submittedName>
        <fullName evidence="1">Legionella vir region protein</fullName>
    </submittedName>
</protein>
<sequence>MNYQLYVEPQVFSRDQVRRSLYGLVLVDVITIQSEGIYLILKCQLATRHYSVQNKAAINPPWKATINPHEEFPVNTGLSEFEPLKADIGESQKAAIPHKDNIIFIYYCNSKNFDCFILRRNPICMERFPASKS</sequence>
<accession>A0A0W0ZXA4</accession>
<comment type="caution">
    <text evidence="1">The sequence shown here is derived from an EMBL/GenBank/DDBJ whole genome shotgun (WGS) entry which is preliminary data.</text>
</comment>
<reference evidence="1 2" key="1">
    <citation type="submission" date="2015-11" db="EMBL/GenBank/DDBJ databases">
        <title>Genomic analysis of 38 Legionella species identifies large and diverse effector repertoires.</title>
        <authorList>
            <person name="Burstein D."/>
            <person name="Amaro F."/>
            <person name="Zusman T."/>
            <person name="Lifshitz Z."/>
            <person name="Cohen O."/>
            <person name="Gilbert J.A."/>
            <person name="Pupko T."/>
            <person name="Shuman H.A."/>
            <person name="Segal G."/>
        </authorList>
    </citation>
    <scope>NUCLEOTIDE SEQUENCE [LARGE SCALE GENOMIC DNA]</scope>
    <source>
        <strain evidence="1 2">ATCC 49180</strain>
    </source>
</reference>
<evidence type="ECO:0000313" key="2">
    <source>
        <dbReference type="Proteomes" id="UP000054693"/>
    </source>
</evidence>
<organism evidence="1 2">
    <name type="scientific">Legionella tucsonensis</name>
    <dbReference type="NCBI Taxonomy" id="40335"/>
    <lineage>
        <taxon>Bacteria</taxon>
        <taxon>Pseudomonadati</taxon>
        <taxon>Pseudomonadota</taxon>
        <taxon>Gammaproteobacteria</taxon>
        <taxon>Legionellales</taxon>
        <taxon>Legionellaceae</taxon>
        <taxon>Legionella</taxon>
    </lineage>
</organism>
<gene>
    <name evidence="1" type="primary">lvrA_1</name>
    <name evidence="1" type="ORF">Ltuc_1618</name>
</gene>
<dbReference type="AlphaFoldDB" id="A0A0W0ZXA4"/>
<dbReference type="EMBL" id="LNZA01000001">
    <property type="protein sequence ID" value="KTD73771.1"/>
    <property type="molecule type" value="Genomic_DNA"/>
</dbReference>